<dbReference type="EMBL" id="JACSPS010000001">
    <property type="protein sequence ID" value="MBD8017571.1"/>
    <property type="molecule type" value="Genomic_DNA"/>
</dbReference>
<dbReference type="InterPro" id="IPR011004">
    <property type="entry name" value="Trimer_LpxA-like_sf"/>
</dbReference>
<dbReference type="PANTHER" id="PTHR23416">
    <property type="entry name" value="SIALIC ACID SYNTHASE-RELATED"/>
    <property type="match status" value="1"/>
</dbReference>
<keyword evidence="2" id="KW-0808">Transferase</keyword>
<dbReference type="PANTHER" id="PTHR23416:SF23">
    <property type="entry name" value="ACETYLTRANSFERASE C18B11.09C-RELATED"/>
    <property type="match status" value="1"/>
</dbReference>
<accession>A0ABR8WLL5</accession>
<dbReference type="InterPro" id="IPR051159">
    <property type="entry name" value="Hexapeptide_acetyltransf"/>
</dbReference>
<dbReference type="InterPro" id="IPR001451">
    <property type="entry name" value="Hexapep"/>
</dbReference>
<evidence type="ECO:0000256" key="2">
    <source>
        <dbReference type="ARBA" id="ARBA00022679"/>
    </source>
</evidence>
<keyword evidence="3" id="KW-0012">Acyltransferase</keyword>
<dbReference type="GO" id="GO:0016746">
    <property type="term" value="F:acyltransferase activity"/>
    <property type="evidence" value="ECO:0007669"/>
    <property type="project" value="UniProtKB-KW"/>
</dbReference>
<dbReference type="CDD" id="cd04647">
    <property type="entry name" value="LbH_MAT_like"/>
    <property type="match status" value="1"/>
</dbReference>
<comment type="similarity">
    <text evidence="1">Belongs to the transferase hexapeptide repeat family.</text>
</comment>
<comment type="caution">
    <text evidence="3">The sequence shown here is derived from an EMBL/GenBank/DDBJ whole genome shotgun (WGS) entry which is preliminary data.</text>
</comment>
<dbReference type="Pfam" id="PF00132">
    <property type="entry name" value="Hexapep"/>
    <property type="match status" value="1"/>
</dbReference>
<organism evidence="3 4">
    <name type="scientific">Kaistella pullorum</name>
    <dbReference type="NCBI Taxonomy" id="2763074"/>
    <lineage>
        <taxon>Bacteria</taxon>
        <taxon>Pseudomonadati</taxon>
        <taxon>Bacteroidota</taxon>
        <taxon>Flavobacteriia</taxon>
        <taxon>Flavobacteriales</taxon>
        <taxon>Weeksellaceae</taxon>
        <taxon>Chryseobacterium group</taxon>
        <taxon>Kaistella</taxon>
    </lineage>
</organism>
<protein>
    <submittedName>
        <fullName evidence="3">Acyltransferase</fullName>
    </submittedName>
</protein>
<proteinExistence type="inferred from homology"/>
<dbReference type="RefSeq" id="WP_251832772.1">
    <property type="nucleotide sequence ID" value="NZ_JACSPS010000001.1"/>
</dbReference>
<evidence type="ECO:0000313" key="3">
    <source>
        <dbReference type="EMBL" id="MBD8017571.1"/>
    </source>
</evidence>
<gene>
    <name evidence="3" type="ORF">H9628_03720</name>
</gene>
<dbReference type="Gene3D" id="2.160.10.10">
    <property type="entry name" value="Hexapeptide repeat proteins"/>
    <property type="match status" value="1"/>
</dbReference>
<sequence>MIKSLLAKSVSKLYEILHRLRADAQRQQFSVNPESDVHSSFRLGTHNKIGIDPSAKIQIAENVTINEYNLLTVKPRASFLVGRGTYITRSTITCLERIEIGENCLFGEGSKIFDHNHQHTSEPFSVSKTEFNTAPVKIGNNVWTGANCVILKGVTIGDNVILGAGCVVHRDVPANSVVVANQNQSIKNI</sequence>
<keyword evidence="4" id="KW-1185">Reference proteome</keyword>
<dbReference type="Proteomes" id="UP000626242">
    <property type="component" value="Unassembled WGS sequence"/>
</dbReference>
<reference evidence="3 4" key="1">
    <citation type="submission" date="2020-08" db="EMBL/GenBank/DDBJ databases">
        <title>A Genomic Blueprint of the Chicken Gut Microbiome.</title>
        <authorList>
            <person name="Gilroy R."/>
            <person name="Ravi A."/>
            <person name="Getino M."/>
            <person name="Pursley I."/>
            <person name="Horton D.L."/>
            <person name="Alikhan N.-F."/>
            <person name="Baker D."/>
            <person name="Gharbi K."/>
            <person name="Hall N."/>
            <person name="Watson M."/>
            <person name="Adriaenssens E.M."/>
            <person name="Foster-Nyarko E."/>
            <person name="Jarju S."/>
            <person name="Secka A."/>
            <person name="Antonio M."/>
            <person name="Oren A."/>
            <person name="Chaudhuri R."/>
            <person name="La Ragione R.M."/>
            <person name="Hildebrand F."/>
            <person name="Pallen M.J."/>
        </authorList>
    </citation>
    <scope>NUCLEOTIDE SEQUENCE [LARGE SCALE GENOMIC DNA]</scope>
    <source>
        <strain evidence="3 4">Sa1CVA4</strain>
    </source>
</reference>
<name>A0ABR8WLL5_9FLAO</name>
<dbReference type="SUPFAM" id="SSF51161">
    <property type="entry name" value="Trimeric LpxA-like enzymes"/>
    <property type="match status" value="1"/>
</dbReference>
<evidence type="ECO:0000313" key="4">
    <source>
        <dbReference type="Proteomes" id="UP000626242"/>
    </source>
</evidence>
<evidence type="ECO:0000256" key="1">
    <source>
        <dbReference type="ARBA" id="ARBA00007274"/>
    </source>
</evidence>